<comment type="caution">
    <text evidence="5">The sequence shown here is derived from an EMBL/GenBank/DDBJ whole genome shotgun (WGS) entry which is preliminary data.</text>
</comment>
<dbReference type="Pfam" id="PF10342">
    <property type="entry name" value="Kre9_KNH"/>
    <property type="match status" value="1"/>
</dbReference>
<evidence type="ECO:0000256" key="1">
    <source>
        <dbReference type="ARBA" id="ARBA00022729"/>
    </source>
</evidence>
<feature type="region of interest" description="Disordered" evidence="2">
    <location>
        <begin position="156"/>
        <end position="182"/>
    </location>
</feature>
<evidence type="ECO:0000256" key="2">
    <source>
        <dbReference type="SAM" id="MobiDB-lite"/>
    </source>
</evidence>
<dbReference type="OrthoDB" id="5589325at2759"/>
<protein>
    <recommendedName>
        <fullName evidence="4">Yeast cell wall synthesis Kre9/Knh1-like N-terminal domain-containing protein</fullName>
    </recommendedName>
</protein>
<dbReference type="PANTHER" id="PTHR40633">
    <property type="entry name" value="MATRIX PROTEIN, PUTATIVE (AFU_ORTHOLOGUE AFUA_8G05410)-RELATED"/>
    <property type="match status" value="1"/>
</dbReference>
<gene>
    <name evidence="5" type="ORF">INT47_008309</name>
</gene>
<reference evidence="5" key="1">
    <citation type="submission" date="2020-12" db="EMBL/GenBank/DDBJ databases">
        <title>Metabolic potential, ecology and presence of endohyphal bacteria is reflected in genomic diversity of Mucoromycotina.</title>
        <authorList>
            <person name="Muszewska A."/>
            <person name="Okrasinska A."/>
            <person name="Steczkiewicz K."/>
            <person name="Drgas O."/>
            <person name="Orlowska M."/>
            <person name="Perlinska-Lenart U."/>
            <person name="Aleksandrzak-Piekarczyk T."/>
            <person name="Szatraj K."/>
            <person name="Zielenkiewicz U."/>
            <person name="Pilsyk S."/>
            <person name="Malc E."/>
            <person name="Mieczkowski P."/>
            <person name="Kruszewska J.S."/>
            <person name="Biernat P."/>
            <person name="Pawlowska J."/>
        </authorList>
    </citation>
    <scope>NUCLEOTIDE SEQUENCE</scope>
    <source>
        <strain evidence="5">WA0000017839</strain>
    </source>
</reference>
<keyword evidence="6" id="KW-1185">Reference proteome</keyword>
<keyword evidence="1 3" id="KW-0732">Signal</keyword>
<accession>A0A8H7V453</accession>
<dbReference type="InterPro" id="IPR018466">
    <property type="entry name" value="Kre9/Knh1-like_N"/>
</dbReference>
<dbReference type="EMBL" id="JAEPRD010000015">
    <property type="protein sequence ID" value="KAG2209466.1"/>
    <property type="molecule type" value="Genomic_DNA"/>
</dbReference>
<feature type="chain" id="PRO_5034401841" description="Yeast cell wall synthesis Kre9/Knh1-like N-terminal domain-containing protein" evidence="3">
    <location>
        <begin position="19"/>
        <end position="210"/>
    </location>
</feature>
<feature type="signal peptide" evidence="3">
    <location>
        <begin position="1"/>
        <end position="18"/>
    </location>
</feature>
<dbReference type="InterPro" id="IPR052982">
    <property type="entry name" value="SRP1/TIP1-like"/>
</dbReference>
<name>A0A8H7V453_9FUNG</name>
<dbReference type="PANTHER" id="PTHR40633:SF1">
    <property type="entry name" value="GPI ANCHORED SERINE-THREONINE RICH PROTEIN (AFU_ORTHOLOGUE AFUA_1G03630)"/>
    <property type="match status" value="1"/>
</dbReference>
<evidence type="ECO:0000313" key="5">
    <source>
        <dbReference type="EMBL" id="KAG2209466.1"/>
    </source>
</evidence>
<sequence length="210" mass="20423">MKFTVAAVFTALVSAVYAQTTPPNAGVAVTHPGLGVSSPLEVVTAGNTFTIKWDPIANYTSPATNINSISLLKGSSGALDVSIANILSAPIAASAREYQWNVPVTQETLVSYAVSLTGDNGQVTYSPYFTILAVPAGTATNYTAAAPAPAASGSSPAAASGSAPAASGSANGTTSGTDSSAKASESSAATSLKAGLVGAAGIAGAVALLL</sequence>
<proteinExistence type="predicted"/>
<dbReference type="Proteomes" id="UP000603453">
    <property type="component" value="Unassembled WGS sequence"/>
</dbReference>
<evidence type="ECO:0000256" key="3">
    <source>
        <dbReference type="SAM" id="SignalP"/>
    </source>
</evidence>
<dbReference type="AlphaFoldDB" id="A0A8H7V453"/>
<organism evidence="5 6">
    <name type="scientific">Mucor saturninus</name>
    <dbReference type="NCBI Taxonomy" id="64648"/>
    <lineage>
        <taxon>Eukaryota</taxon>
        <taxon>Fungi</taxon>
        <taxon>Fungi incertae sedis</taxon>
        <taxon>Mucoromycota</taxon>
        <taxon>Mucoromycotina</taxon>
        <taxon>Mucoromycetes</taxon>
        <taxon>Mucorales</taxon>
        <taxon>Mucorineae</taxon>
        <taxon>Mucoraceae</taxon>
        <taxon>Mucor</taxon>
    </lineage>
</organism>
<evidence type="ECO:0000259" key="4">
    <source>
        <dbReference type="Pfam" id="PF10342"/>
    </source>
</evidence>
<feature type="domain" description="Yeast cell wall synthesis Kre9/Knh1-like N-terminal" evidence="4">
    <location>
        <begin position="40"/>
        <end position="131"/>
    </location>
</feature>
<evidence type="ECO:0000313" key="6">
    <source>
        <dbReference type="Proteomes" id="UP000603453"/>
    </source>
</evidence>